<dbReference type="SUPFAM" id="SSF103263">
    <property type="entry name" value="Chorismate synthase, AroC"/>
    <property type="match status" value="1"/>
</dbReference>
<dbReference type="PIRSF" id="PIRSF001456">
    <property type="entry name" value="Chorismate_synth"/>
    <property type="match status" value="1"/>
</dbReference>
<dbReference type="GO" id="GO:0010181">
    <property type="term" value="F:FMN binding"/>
    <property type="evidence" value="ECO:0007669"/>
    <property type="project" value="TreeGrafter"/>
</dbReference>
<dbReference type="CDD" id="cd07304">
    <property type="entry name" value="Chorismate_synthase"/>
    <property type="match status" value="1"/>
</dbReference>
<comment type="caution">
    <text evidence="11">Lacks conserved residue(s) required for the propagation of feature annotation.</text>
</comment>
<evidence type="ECO:0000256" key="11">
    <source>
        <dbReference type="HAMAP-Rule" id="MF_00300"/>
    </source>
</evidence>
<evidence type="ECO:0000256" key="10">
    <source>
        <dbReference type="ARBA" id="ARBA00023239"/>
    </source>
</evidence>
<comment type="pathway">
    <text evidence="1 11 12">Metabolic intermediate biosynthesis; chorismate biosynthesis; chorismate from D-erythrose 4-phosphate and phosphoenolpyruvate: step 7/7.</text>
</comment>
<evidence type="ECO:0000256" key="6">
    <source>
        <dbReference type="ARBA" id="ARBA00022643"/>
    </source>
</evidence>
<protein>
    <recommendedName>
        <fullName evidence="3 11">Chorismate synthase</fullName>
        <shortName evidence="11">CS</shortName>
        <ecNumber evidence="3 11">4.2.3.5</ecNumber>
    </recommendedName>
    <alternativeName>
        <fullName evidence="11">5-enolpyruvylshikimate-3-phosphate phospholyase</fullName>
    </alternativeName>
</protein>
<evidence type="ECO:0000313" key="13">
    <source>
        <dbReference type="EMBL" id="MST97209.1"/>
    </source>
</evidence>
<dbReference type="PROSITE" id="PS00787">
    <property type="entry name" value="CHORISMATE_SYNTHASE_1"/>
    <property type="match status" value="1"/>
</dbReference>
<dbReference type="GO" id="GO:0009423">
    <property type="term" value="P:chorismate biosynthetic process"/>
    <property type="evidence" value="ECO:0007669"/>
    <property type="project" value="UniProtKB-UniRule"/>
</dbReference>
<dbReference type="Proteomes" id="UP000435649">
    <property type="component" value="Unassembled WGS sequence"/>
</dbReference>
<dbReference type="InterPro" id="IPR020541">
    <property type="entry name" value="Chorismate_synthase_CS"/>
</dbReference>
<comment type="catalytic activity">
    <reaction evidence="11 12">
        <text>5-O-(1-carboxyvinyl)-3-phosphoshikimate = chorismate + phosphate</text>
        <dbReference type="Rhea" id="RHEA:21020"/>
        <dbReference type="ChEBI" id="CHEBI:29748"/>
        <dbReference type="ChEBI" id="CHEBI:43474"/>
        <dbReference type="ChEBI" id="CHEBI:57701"/>
        <dbReference type="EC" id="4.2.3.5"/>
    </reaction>
</comment>
<keyword evidence="7 11" id="KW-0274">FAD</keyword>
<dbReference type="FunFam" id="3.60.150.10:FF:000002">
    <property type="entry name" value="Chorismate synthase"/>
    <property type="match status" value="1"/>
</dbReference>
<evidence type="ECO:0000256" key="2">
    <source>
        <dbReference type="ARBA" id="ARBA00008014"/>
    </source>
</evidence>
<dbReference type="GO" id="GO:0008652">
    <property type="term" value="P:amino acid biosynthetic process"/>
    <property type="evidence" value="ECO:0007669"/>
    <property type="project" value="UniProtKB-KW"/>
</dbReference>
<dbReference type="InterPro" id="IPR000453">
    <property type="entry name" value="Chorismate_synth"/>
</dbReference>
<dbReference type="AlphaFoldDB" id="A0A844G4B3"/>
<comment type="caution">
    <text evidence="13">The sequence shown here is derived from an EMBL/GenBank/DDBJ whole genome shotgun (WGS) entry which is preliminary data.</text>
</comment>
<comment type="similarity">
    <text evidence="2 11 12">Belongs to the chorismate synthase family.</text>
</comment>
<proteinExistence type="inferred from homology"/>
<dbReference type="EC" id="4.2.3.5" evidence="3 11"/>
<evidence type="ECO:0000313" key="14">
    <source>
        <dbReference type="Proteomes" id="UP000435649"/>
    </source>
</evidence>
<dbReference type="PANTHER" id="PTHR21085">
    <property type="entry name" value="CHORISMATE SYNTHASE"/>
    <property type="match status" value="1"/>
</dbReference>
<feature type="binding site" evidence="11">
    <location>
        <begin position="292"/>
        <end position="296"/>
    </location>
    <ligand>
        <name>FMN</name>
        <dbReference type="ChEBI" id="CHEBI:58210"/>
    </ligand>
</feature>
<dbReference type="GO" id="GO:0005829">
    <property type="term" value="C:cytosol"/>
    <property type="evidence" value="ECO:0007669"/>
    <property type="project" value="TreeGrafter"/>
</dbReference>
<dbReference type="PROSITE" id="PS00789">
    <property type="entry name" value="CHORISMATE_SYNTHASE_3"/>
    <property type="match status" value="1"/>
</dbReference>
<accession>A0A844G4B3</accession>
<dbReference type="Pfam" id="PF01264">
    <property type="entry name" value="Chorismate_synt"/>
    <property type="match status" value="1"/>
</dbReference>
<keyword evidence="5 11" id="KW-0285">Flavoprotein</keyword>
<dbReference type="EMBL" id="VUNS01000008">
    <property type="protein sequence ID" value="MST97209.1"/>
    <property type="molecule type" value="Genomic_DNA"/>
</dbReference>
<evidence type="ECO:0000256" key="8">
    <source>
        <dbReference type="ARBA" id="ARBA00022857"/>
    </source>
</evidence>
<gene>
    <name evidence="11 13" type="primary">aroC</name>
    <name evidence="13" type="ORF">FYJ85_09150</name>
</gene>
<feature type="binding site" evidence="11">
    <location>
        <position position="277"/>
    </location>
    <ligand>
        <name>FMN</name>
        <dbReference type="ChEBI" id="CHEBI:58210"/>
    </ligand>
</feature>
<evidence type="ECO:0000256" key="7">
    <source>
        <dbReference type="ARBA" id="ARBA00022827"/>
    </source>
</evidence>
<sequence length="351" mass="36806">MSGNTFGHLFRVTTFGESHGPGLGVIIDGVPAGLRLDPEQIQHDLDRRRPGQSKVSTMRKEADEVEILSGVMDGVTTGTALAMLIRNTDQRSRDYGNLATCFRPGHADYGYFKKYGIRDYRGGGRSSGRETAMRVAAGSVAKQLLAHYGVTIQAYTLRLGGVDAAKVDLAAVESNIVRSADPDAAEAMIAAIRAAQAEMDSVGGIIECRADGVPAGLGEPVFDKLDALIAHAVLSIGGIKGIEFGSGFAAADLRGSVNNDPITPDGFTSNHAGGIIGGISNGNTILFRAAMKPTSSIAKEQKTIDEAGSAVTISVHGRHDPCLVPRAVPVVEAMTALVLIDALLQNRCARL</sequence>
<evidence type="ECO:0000256" key="9">
    <source>
        <dbReference type="ARBA" id="ARBA00023141"/>
    </source>
</evidence>
<dbReference type="GO" id="GO:0009073">
    <property type="term" value="P:aromatic amino acid family biosynthetic process"/>
    <property type="evidence" value="ECO:0007669"/>
    <property type="project" value="UniProtKB-KW"/>
</dbReference>
<keyword evidence="9 11" id="KW-0057">Aromatic amino acid biosynthesis</keyword>
<keyword evidence="4 11" id="KW-0028">Amino-acid biosynthesis</keyword>
<keyword evidence="8 11" id="KW-0521">NADP</keyword>
<evidence type="ECO:0000256" key="12">
    <source>
        <dbReference type="RuleBase" id="RU000605"/>
    </source>
</evidence>
<evidence type="ECO:0000256" key="1">
    <source>
        <dbReference type="ARBA" id="ARBA00005044"/>
    </source>
</evidence>
<dbReference type="UniPathway" id="UPA00053">
    <property type="reaction ID" value="UER00090"/>
</dbReference>
<dbReference type="GO" id="GO:0004107">
    <property type="term" value="F:chorismate synthase activity"/>
    <property type="evidence" value="ECO:0007669"/>
    <property type="project" value="UniProtKB-UniRule"/>
</dbReference>
<keyword evidence="10 11" id="KW-0456">Lyase</keyword>
<dbReference type="InterPro" id="IPR035904">
    <property type="entry name" value="Chorismate_synth_AroC_sf"/>
</dbReference>
<comment type="cofactor">
    <cofactor evidence="11 12">
        <name>FMNH2</name>
        <dbReference type="ChEBI" id="CHEBI:57618"/>
    </cofactor>
    <text evidence="11 12">Reduced FMN (FMNH(2)).</text>
</comment>
<name>A0A844G4B3_9BACT</name>
<evidence type="ECO:0000256" key="5">
    <source>
        <dbReference type="ARBA" id="ARBA00022630"/>
    </source>
</evidence>
<comment type="subunit">
    <text evidence="11">Homotetramer.</text>
</comment>
<feature type="binding site" evidence="11">
    <location>
        <position position="48"/>
    </location>
    <ligand>
        <name>NADP(+)</name>
        <dbReference type="ChEBI" id="CHEBI:58349"/>
    </ligand>
</feature>
<dbReference type="HAMAP" id="MF_00300">
    <property type="entry name" value="Chorismate_synth"/>
    <property type="match status" value="1"/>
</dbReference>
<comment type="function">
    <text evidence="11">Catalyzes the anti-1,4-elimination of the C-3 phosphate and the C-6 proR hydrogen from 5-enolpyruvylshikimate-3-phosphate (EPSP) to yield chorismate, which is the branch point compound that serves as the starting substrate for the three terminal pathways of aromatic amino acid biosynthesis. This reaction introduces a second double bond into the aromatic ring system.</text>
</comment>
<dbReference type="NCBIfam" id="NF003793">
    <property type="entry name" value="PRK05382.1"/>
    <property type="match status" value="1"/>
</dbReference>
<dbReference type="Gene3D" id="3.60.150.10">
    <property type="entry name" value="Chorismate synthase AroC"/>
    <property type="match status" value="1"/>
</dbReference>
<dbReference type="PANTHER" id="PTHR21085:SF0">
    <property type="entry name" value="CHORISMATE SYNTHASE"/>
    <property type="match status" value="1"/>
</dbReference>
<keyword evidence="6 11" id="KW-0288">FMN</keyword>
<dbReference type="PROSITE" id="PS00788">
    <property type="entry name" value="CHORISMATE_SYNTHASE_2"/>
    <property type="match status" value="1"/>
</dbReference>
<keyword evidence="14" id="KW-1185">Reference proteome</keyword>
<organism evidence="13 14">
    <name type="scientific">Victivallis lenta</name>
    <dbReference type="NCBI Taxonomy" id="2606640"/>
    <lineage>
        <taxon>Bacteria</taxon>
        <taxon>Pseudomonadati</taxon>
        <taxon>Lentisphaerota</taxon>
        <taxon>Lentisphaeria</taxon>
        <taxon>Victivallales</taxon>
        <taxon>Victivallaceae</taxon>
        <taxon>Victivallis</taxon>
    </lineage>
</organism>
<feature type="binding site" evidence="11">
    <location>
        <position position="318"/>
    </location>
    <ligand>
        <name>FMN</name>
        <dbReference type="ChEBI" id="CHEBI:58210"/>
    </ligand>
</feature>
<dbReference type="NCBIfam" id="TIGR00033">
    <property type="entry name" value="aroC"/>
    <property type="match status" value="1"/>
</dbReference>
<feature type="binding site" evidence="11">
    <location>
        <begin position="125"/>
        <end position="127"/>
    </location>
    <ligand>
        <name>FMN</name>
        <dbReference type="ChEBI" id="CHEBI:58210"/>
    </ligand>
</feature>
<evidence type="ECO:0000256" key="3">
    <source>
        <dbReference type="ARBA" id="ARBA00013036"/>
    </source>
</evidence>
<evidence type="ECO:0000256" key="4">
    <source>
        <dbReference type="ARBA" id="ARBA00022605"/>
    </source>
</evidence>
<reference evidence="13 14" key="1">
    <citation type="submission" date="2019-08" db="EMBL/GenBank/DDBJ databases">
        <title>In-depth cultivation of the pig gut microbiome towards novel bacterial diversity and tailored functional studies.</title>
        <authorList>
            <person name="Wylensek D."/>
            <person name="Hitch T.C.A."/>
            <person name="Clavel T."/>
        </authorList>
    </citation>
    <scope>NUCLEOTIDE SEQUENCE [LARGE SCALE GENOMIC DNA]</scope>
    <source>
        <strain evidence="13 14">BBE-744-WT-12</strain>
    </source>
</reference>
<dbReference type="RefSeq" id="WP_106054199.1">
    <property type="nucleotide sequence ID" value="NZ_CALXOB010000051.1"/>
</dbReference>
<feature type="binding site" evidence="11">
    <location>
        <position position="54"/>
    </location>
    <ligand>
        <name>NADP(+)</name>
        <dbReference type="ChEBI" id="CHEBI:58349"/>
    </ligand>
</feature>